<feature type="region of interest" description="Disordered" evidence="6">
    <location>
        <begin position="641"/>
        <end position="673"/>
    </location>
</feature>
<feature type="compositionally biased region" description="Pro residues" evidence="6">
    <location>
        <begin position="737"/>
        <end position="755"/>
    </location>
</feature>
<evidence type="ECO:0000256" key="4">
    <source>
        <dbReference type="ARBA" id="ARBA00037191"/>
    </source>
</evidence>
<feature type="region of interest" description="Disordered" evidence="6">
    <location>
        <begin position="248"/>
        <end position="428"/>
    </location>
</feature>
<keyword evidence="2" id="KW-0539">Nucleus</keyword>
<dbReference type="InterPro" id="IPR033473">
    <property type="entry name" value="Atos-like_C"/>
</dbReference>
<evidence type="ECO:0000259" key="7">
    <source>
        <dbReference type="SMART" id="SM01177"/>
    </source>
</evidence>
<comment type="subcellular location">
    <subcellularLocation>
        <location evidence="1">Nucleus</location>
    </subcellularLocation>
</comment>
<feature type="compositionally biased region" description="Basic and acidic residues" evidence="6">
    <location>
        <begin position="304"/>
        <end position="313"/>
    </location>
</feature>
<dbReference type="PANTHER" id="PTHR13199:SF13">
    <property type="entry name" value="ATOS HOMOLOG PROTEIN A"/>
    <property type="match status" value="1"/>
</dbReference>
<evidence type="ECO:0000256" key="3">
    <source>
        <dbReference type="ARBA" id="ARBA00034497"/>
    </source>
</evidence>
<feature type="region of interest" description="Disordered" evidence="6">
    <location>
        <begin position="1145"/>
        <end position="1168"/>
    </location>
</feature>
<feature type="region of interest" description="Disordered" evidence="6">
    <location>
        <begin position="691"/>
        <end position="825"/>
    </location>
</feature>
<comment type="similarity">
    <text evidence="3">Belongs to the ATOS family.</text>
</comment>
<gene>
    <name evidence="9" type="primary">LOC106587663</name>
</gene>
<sequence>MKPERDVVVEEFFEYDAEDFLVFLTLLITEGRTPECSVKGRTEGLHCPPAKSALPPLHRHECSDKLPQCVQARRVRSEVCVLWRNSIPIMVEVMLLPDCCYGDESPPSDPISDPAIKQDALLLERWTLQPVPRQSGDRFIEEKTLLLAVRSYVFFSQLSAWLSASHGIVPRNILYRISAADEECVCQFSQPPAEHLFPVPNVSQSVALRLRVQSLPRQPTYPTLACSIHTGLTLAPLYSKTPSLKPNLSPNLYSKTPSLNPGLNPNPPLYERNHNSKESHNRVALPFSGLPFPSPPSLPLPSKRGPDPTDSHGHSSQNGSDLPRVNKGQTSSPYHLPLSPRPSPRPHRKLSSTLPLPPAGERLSGGSMPSPQTPPMTSHTPPRIMGRPSTGPRAPRGVAPKPSGPLRLILWQSPPRCPSPRPSSETNPLIGSLLQERQEVIARIAQRLNFCDPTAPHLPPALFTPDTHTKTPVRGSYLDNTTLSKTKEPEGAPPTEDTPPSPFDTPIGDAAAIIRETLSPKPVACRRLRLPEDRDGETLRDRDRVRETLRDLETQRDRQALRDRQRERDSSLLSHAVQDITRLIQDRLSVPSLSPTHSRSSSPLHKPHTHSTHKLCTDTHTTHRGGYSHSSGHCNGYTPSHDTHTLSHTPACTDRAGTPPETDGPTRAQNGCSTLEDTQVSPRLQILPQSSPLVIPRPLPQPQSSPLVIPRPLPQSQSSPLVIPRPLPQSQSSPLVIPRPLPQPQSSPLVIPRPLPQSQSSPLVIPRPPPQPQSSPLVIPRPLPQSQTRASPLLSPKSPRAKTSKSLHPTCPQEEPRPSSPKDNILRTIQTLTVTQTTTLTQTTAQTLTTKLTHTQTTALIQNHMKPLTQSPNQTQTESRTPSSRTQGSPRTQPSSLQDENQAPQAPSPAAPPVLLPPPGTEPNTVLRSPSPLRACNSWRKHNRHSLDSTLTKAFHPCTGLPLLSSPVPQRRTQTGYFDLDSSLTSCKGLPWTAGKRVCVKRVEESEEPQPLFSASAPPASLSLLGNFEECVLNYRLESLGSVEGFTAEVGASGTFCPSHMTFPVDVSFYSVSDDNAPSPYMGVINLETLGKRGYRVPPSGTIQVTLFNPNKTVVKMFVVVYDLRAMPAGHQTFLRQRTFSVPVRRDSSHSHKHGSPDNTHTHGSSRKALSLGQERILRYLIHLRFQTSRSGKVYLHRDIRLLFSRKSMEVDSGAAYELKSYTESPADPAFSPRC</sequence>
<proteinExistence type="inferred from homology"/>
<feature type="compositionally biased region" description="Polar residues" evidence="6">
    <location>
        <begin position="641"/>
        <end position="650"/>
    </location>
</feature>
<evidence type="ECO:0000256" key="5">
    <source>
        <dbReference type="ARBA" id="ARBA00040290"/>
    </source>
</evidence>
<dbReference type="Pfam" id="PF13915">
    <property type="entry name" value="DUF4210"/>
    <property type="match status" value="1"/>
</dbReference>
<name>A0ABM3E1D7_SALSA</name>
<feature type="compositionally biased region" description="Pro residues" evidence="6">
    <location>
        <begin position="906"/>
        <end position="921"/>
    </location>
</feature>
<comment type="function">
    <text evidence="4">Transcription regulator that syncronizes transcriptional and translational programs to promote macrophage invasion of tissues.</text>
</comment>
<keyword evidence="8" id="KW-1185">Reference proteome</keyword>
<feature type="region of interest" description="Disordered" evidence="6">
    <location>
        <begin position="591"/>
        <end position="629"/>
    </location>
</feature>
<feature type="compositionally biased region" description="Pro residues" evidence="6">
    <location>
        <begin position="765"/>
        <end position="783"/>
    </location>
</feature>
<evidence type="ECO:0000256" key="6">
    <source>
        <dbReference type="SAM" id="MobiDB-lite"/>
    </source>
</evidence>
<evidence type="ECO:0000256" key="2">
    <source>
        <dbReference type="ARBA" id="ARBA00023242"/>
    </source>
</evidence>
<protein>
    <recommendedName>
        <fullName evidence="5">Atos homolog protein A</fullName>
    </recommendedName>
</protein>
<dbReference type="Proteomes" id="UP001652741">
    <property type="component" value="Chromosome ssa26"/>
</dbReference>
<feature type="compositionally biased region" description="Low complexity" evidence="6">
    <location>
        <begin position="367"/>
        <end position="382"/>
    </location>
</feature>
<feature type="region of interest" description="Disordered" evidence="6">
    <location>
        <begin position="461"/>
        <end position="507"/>
    </location>
</feature>
<dbReference type="GeneID" id="106587663"/>
<dbReference type="SMART" id="SM01177">
    <property type="entry name" value="DUF4210"/>
    <property type="match status" value="1"/>
</dbReference>
<reference evidence="9" key="1">
    <citation type="submission" date="2025-08" db="UniProtKB">
        <authorList>
            <consortium name="RefSeq"/>
        </authorList>
    </citation>
    <scope>IDENTIFICATION</scope>
</reference>
<dbReference type="InterPro" id="IPR025261">
    <property type="entry name" value="Atos-like_cons_dom"/>
</dbReference>
<evidence type="ECO:0000313" key="8">
    <source>
        <dbReference type="Proteomes" id="UP001652741"/>
    </source>
</evidence>
<feature type="region of interest" description="Disordered" evidence="6">
    <location>
        <begin position="865"/>
        <end position="931"/>
    </location>
</feature>
<feature type="compositionally biased region" description="Polar residues" evidence="6">
    <location>
        <begin position="868"/>
        <end position="901"/>
    </location>
</feature>
<dbReference type="PANTHER" id="PTHR13199">
    <property type="entry name" value="GH03947P"/>
    <property type="match status" value="1"/>
</dbReference>
<feature type="compositionally biased region" description="Basic and acidic residues" evidence="6">
    <location>
        <begin position="271"/>
        <end position="281"/>
    </location>
</feature>
<feature type="compositionally biased region" description="Pro residues" evidence="6">
    <location>
        <begin position="695"/>
        <end position="713"/>
    </location>
</feature>
<dbReference type="Pfam" id="PF13889">
    <property type="entry name" value="Chromosome_seg"/>
    <property type="match status" value="1"/>
</dbReference>
<dbReference type="RefSeq" id="XP_045564877.1">
    <property type="nucleotide sequence ID" value="XM_045708921.1"/>
</dbReference>
<evidence type="ECO:0000256" key="1">
    <source>
        <dbReference type="ARBA" id="ARBA00004123"/>
    </source>
</evidence>
<organism evidence="8 9">
    <name type="scientific">Salmo salar</name>
    <name type="common">Atlantic salmon</name>
    <dbReference type="NCBI Taxonomy" id="8030"/>
    <lineage>
        <taxon>Eukaryota</taxon>
        <taxon>Metazoa</taxon>
        <taxon>Chordata</taxon>
        <taxon>Craniata</taxon>
        <taxon>Vertebrata</taxon>
        <taxon>Euteleostomi</taxon>
        <taxon>Actinopterygii</taxon>
        <taxon>Neopterygii</taxon>
        <taxon>Teleostei</taxon>
        <taxon>Protacanthopterygii</taxon>
        <taxon>Salmoniformes</taxon>
        <taxon>Salmonidae</taxon>
        <taxon>Salmoninae</taxon>
        <taxon>Salmo</taxon>
    </lineage>
</organism>
<feature type="domain" description="Atos-like conserved" evidence="7">
    <location>
        <begin position="1024"/>
        <end position="1082"/>
    </location>
</feature>
<evidence type="ECO:0000313" key="9">
    <source>
        <dbReference type="RefSeq" id="XP_045564877.1"/>
    </source>
</evidence>
<feature type="compositionally biased region" description="Low complexity" evidence="6">
    <location>
        <begin position="591"/>
        <end position="603"/>
    </location>
</feature>
<dbReference type="InterPro" id="IPR051506">
    <property type="entry name" value="ATOS_Transcription_Regulators"/>
</dbReference>
<accession>A0ABM3E1D7</accession>